<keyword evidence="1" id="KW-0521">NADP</keyword>
<dbReference type="PANTHER" id="PTHR42748:SF3">
    <property type="entry name" value="BLL4366 PROTEIN"/>
    <property type="match status" value="1"/>
</dbReference>
<dbReference type="PANTHER" id="PTHR42748">
    <property type="entry name" value="NITROGEN METABOLITE REPRESSION PROTEIN NMRA FAMILY MEMBER"/>
    <property type="match status" value="1"/>
</dbReference>
<evidence type="ECO:0000313" key="4">
    <source>
        <dbReference type="Proteomes" id="UP000034883"/>
    </source>
</evidence>
<dbReference type="AlphaFoldDB" id="A0A0F6SFT9"/>
<reference evidence="3 4" key="1">
    <citation type="submission" date="2015-03" db="EMBL/GenBank/DDBJ databases">
        <title>Genome assembly of Sandaracinus amylolyticus DSM 53668.</title>
        <authorList>
            <person name="Sharma G."/>
            <person name="Subramanian S."/>
        </authorList>
    </citation>
    <scope>NUCLEOTIDE SEQUENCE [LARGE SCALE GENOMIC DNA]</scope>
    <source>
        <strain evidence="3 4">DSM 53668</strain>
    </source>
</reference>
<dbReference type="Proteomes" id="UP000034883">
    <property type="component" value="Chromosome"/>
</dbReference>
<sequence length="283" mass="29679">MIERAGASIASRFVHGAGARDRPRRLRSITPARTEVVVKIVVIGGTGLIGSKLVARLEARGHEAVAAAPNTGVNTMTGEGLAGALEGAQVVVDVSNSPSFEADAAMSFFTTSTRNVLDAEKAAGVRHHVVLSVVGTERLTESGYFRAKRAQEDIISASGVPYTIVHSTQFFEFVKGIADAATVGDTVRLTHARVQPIAADDVAEAMASAALGAPKNGVLEVAGPEQYGLDDLVSKALVARGDARRVARDEDAGYFGAHVEETTLVPGEGALVFATRFDDWLSR</sequence>
<feature type="domain" description="NAD(P)-binding" evidence="2">
    <location>
        <begin position="78"/>
        <end position="209"/>
    </location>
</feature>
<keyword evidence="4" id="KW-1185">Reference proteome</keyword>
<accession>A0A0F6SFT9</accession>
<dbReference type="InterPro" id="IPR036291">
    <property type="entry name" value="NAD(P)-bd_dom_sf"/>
</dbReference>
<dbReference type="STRING" id="927083.DB32_004673"/>
<evidence type="ECO:0000256" key="1">
    <source>
        <dbReference type="ARBA" id="ARBA00022857"/>
    </source>
</evidence>
<dbReference type="KEGG" id="samy:DB32_004673"/>
<dbReference type="InterPro" id="IPR051164">
    <property type="entry name" value="NmrA-like_oxidored"/>
</dbReference>
<protein>
    <submittedName>
        <fullName evidence="3">Putative secreted protein</fullName>
    </submittedName>
</protein>
<organism evidence="3 4">
    <name type="scientific">Sandaracinus amylolyticus</name>
    <dbReference type="NCBI Taxonomy" id="927083"/>
    <lineage>
        <taxon>Bacteria</taxon>
        <taxon>Pseudomonadati</taxon>
        <taxon>Myxococcota</taxon>
        <taxon>Polyangia</taxon>
        <taxon>Polyangiales</taxon>
        <taxon>Sandaracinaceae</taxon>
        <taxon>Sandaracinus</taxon>
    </lineage>
</organism>
<dbReference type="Gene3D" id="3.40.50.720">
    <property type="entry name" value="NAD(P)-binding Rossmann-like Domain"/>
    <property type="match status" value="1"/>
</dbReference>
<dbReference type="InterPro" id="IPR016040">
    <property type="entry name" value="NAD(P)-bd_dom"/>
</dbReference>
<name>A0A0F6SFT9_9BACT</name>
<dbReference type="SUPFAM" id="SSF51735">
    <property type="entry name" value="NAD(P)-binding Rossmann-fold domains"/>
    <property type="match status" value="1"/>
</dbReference>
<evidence type="ECO:0000313" key="3">
    <source>
        <dbReference type="EMBL" id="AKF07524.1"/>
    </source>
</evidence>
<evidence type="ECO:0000259" key="2">
    <source>
        <dbReference type="Pfam" id="PF13460"/>
    </source>
</evidence>
<gene>
    <name evidence="3" type="ORF">DB32_004673</name>
</gene>
<dbReference type="EMBL" id="CP011125">
    <property type="protein sequence ID" value="AKF07524.1"/>
    <property type="molecule type" value="Genomic_DNA"/>
</dbReference>
<proteinExistence type="predicted"/>
<dbReference type="Pfam" id="PF13460">
    <property type="entry name" value="NAD_binding_10"/>
    <property type="match status" value="1"/>
</dbReference>